<dbReference type="EMBL" id="BMJE01000001">
    <property type="protein sequence ID" value="GGB65073.1"/>
    <property type="molecule type" value="Genomic_DNA"/>
</dbReference>
<organism evidence="1 2">
    <name type="scientific">Flavobacterium suaedae</name>
    <dbReference type="NCBI Taxonomy" id="1767027"/>
    <lineage>
        <taxon>Bacteria</taxon>
        <taxon>Pseudomonadati</taxon>
        <taxon>Bacteroidota</taxon>
        <taxon>Flavobacteriia</taxon>
        <taxon>Flavobacteriales</taxon>
        <taxon>Flavobacteriaceae</taxon>
        <taxon>Flavobacterium</taxon>
    </lineage>
</organism>
<accession>A0ABQ1JC03</accession>
<evidence type="ECO:0008006" key="3">
    <source>
        <dbReference type="Google" id="ProtNLM"/>
    </source>
</evidence>
<name>A0ABQ1JC03_9FLAO</name>
<keyword evidence="2" id="KW-1185">Reference proteome</keyword>
<proteinExistence type="predicted"/>
<dbReference type="PROSITE" id="PS51257">
    <property type="entry name" value="PROKAR_LIPOPROTEIN"/>
    <property type="match status" value="1"/>
</dbReference>
<dbReference type="Proteomes" id="UP000615760">
    <property type="component" value="Unassembled WGS sequence"/>
</dbReference>
<reference evidence="2" key="1">
    <citation type="journal article" date="2019" name="Int. J. Syst. Evol. Microbiol.">
        <title>The Global Catalogue of Microorganisms (GCM) 10K type strain sequencing project: providing services to taxonomists for standard genome sequencing and annotation.</title>
        <authorList>
            <consortium name="The Broad Institute Genomics Platform"/>
            <consortium name="The Broad Institute Genome Sequencing Center for Infectious Disease"/>
            <person name="Wu L."/>
            <person name="Ma J."/>
        </authorList>
    </citation>
    <scope>NUCLEOTIDE SEQUENCE [LARGE SCALE GENOMIC DNA]</scope>
    <source>
        <strain evidence="2">CGMCC 1.15461</strain>
    </source>
</reference>
<sequence>MNKTILLLIFAFSLCSCGIDYDGKTKIIFEGNITDYNGSPLPNITVGAKYYNGNITDIAGFGETDSNGNFRIIFPGTNENVDINILINHLDYMNNYNKNSYSTLSIGNITQSVIRAHDYKINFSTIQLYDLNDDNSVNLRVNINKTSSYYDGIIKVNIIGIADDNYIDYDFDNIPSDSPSNYNAQYDANLYYEYSRTYLVAKNQTIKIKYMLSDYSVHETEVYIGEESVERTITY</sequence>
<comment type="caution">
    <text evidence="1">The sequence shown here is derived from an EMBL/GenBank/DDBJ whole genome shotgun (WGS) entry which is preliminary data.</text>
</comment>
<protein>
    <recommendedName>
        <fullName evidence="3">Carboxypeptidase regulatory-like domain-containing protein</fullName>
    </recommendedName>
</protein>
<evidence type="ECO:0000313" key="1">
    <source>
        <dbReference type="EMBL" id="GGB65073.1"/>
    </source>
</evidence>
<dbReference type="RefSeq" id="WP_188619287.1">
    <property type="nucleotide sequence ID" value="NZ_BMJE01000001.1"/>
</dbReference>
<evidence type="ECO:0000313" key="2">
    <source>
        <dbReference type="Proteomes" id="UP000615760"/>
    </source>
</evidence>
<gene>
    <name evidence="1" type="ORF">GCM10007424_01220</name>
</gene>